<keyword evidence="2" id="KW-1185">Reference proteome</keyword>
<evidence type="ECO:0000313" key="1">
    <source>
        <dbReference type="EMBL" id="MBB5816171.1"/>
    </source>
</evidence>
<name>A0AA89QG27_STRCU</name>
<proteinExistence type="predicted"/>
<evidence type="ECO:0000313" key="2">
    <source>
        <dbReference type="Proteomes" id="UP000579531"/>
    </source>
</evidence>
<comment type="caution">
    <text evidence="1">The sequence shown here is derived from an EMBL/GenBank/DDBJ whole genome shotgun (WGS) entry which is preliminary data.</text>
</comment>
<dbReference type="EMBL" id="JACHLX010000001">
    <property type="protein sequence ID" value="MBB5816171.1"/>
    <property type="molecule type" value="Genomic_DNA"/>
</dbReference>
<dbReference type="AlphaFoldDB" id="A0AA89QG27"/>
<protein>
    <submittedName>
        <fullName evidence="1">Membrane protein</fullName>
    </submittedName>
</protein>
<gene>
    <name evidence="1" type="ORF">HNR72_007199</name>
</gene>
<organism evidence="1 2">
    <name type="scientific">Streptomyces collinus</name>
    <dbReference type="NCBI Taxonomy" id="42684"/>
    <lineage>
        <taxon>Bacteria</taxon>
        <taxon>Bacillati</taxon>
        <taxon>Actinomycetota</taxon>
        <taxon>Actinomycetes</taxon>
        <taxon>Kitasatosporales</taxon>
        <taxon>Streptomycetaceae</taxon>
        <taxon>Streptomyces</taxon>
    </lineage>
</organism>
<accession>A0AA89QG27</accession>
<dbReference type="Proteomes" id="UP000579531">
    <property type="component" value="Unassembled WGS sequence"/>
</dbReference>
<reference evidence="1 2" key="1">
    <citation type="submission" date="2020-08" db="EMBL/GenBank/DDBJ databases">
        <title>Sequencing the genomes of 1000 actinobacteria strains.</title>
        <authorList>
            <person name="Klenk H.-P."/>
        </authorList>
    </citation>
    <scope>NUCLEOTIDE SEQUENCE [LARGE SCALE GENOMIC DNA]</scope>
    <source>
        <strain evidence="1 2">DSM 40129</strain>
    </source>
</reference>
<sequence>MDLARGLAVFGMYAAHVGPDPAQGGVAGHLMELAHGRASALFAFLAGFSSRRVGRGGDGGGVPYEVTSG</sequence>